<name>A0ABM7G7L1_9SPHN</name>
<dbReference type="Gene3D" id="1.25.40.380">
    <property type="entry name" value="Protein of unknown function DUF1810"/>
    <property type="match status" value="1"/>
</dbReference>
<gene>
    <name evidence="1" type="ORF">SBA_ch1_30690</name>
</gene>
<dbReference type="InterPro" id="IPR014937">
    <property type="entry name" value="DUF1810"/>
</dbReference>
<dbReference type="EMBL" id="AP018817">
    <property type="protein sequence ID" value="BBF70869.1"/>
    <property type="molecule type" value="Genomic_DNA"/>
</dbReference>
<sequence>MARRPHRHRCYDWPKEGLDRFVAAQEEVYPRALAELRAGSKRSHWMWFIFPQLKALGRSPIAQFYGIVSLGEARAYDAHPVLGARYRACVEALQGLSTRDPVAVMGLVDAMKLRSSLTLFEQARPSPLLAAAIERWYDGERDDATLRLLEQ</sequence>
<protein>
    <recommendedName>
        <fullName evidence="3">Calpastatin</fullName>
    </recommendedName>
</protein>
<proteinExistence type="predicted"/>
<dbReference type="PIRSF" id="PIRSF008546">
    <property type="entry name" value="UCP008546"/>
    <property type="match status" value="1"/>
</dbReference>
<dbReference type="Proteomes" id="UP001059971">
    <property type="component" value="Chromosome 1"/>
</dbReference>
<dbReference type="RefSeq" id="WP_261935064.1">
    <property type="nucleotide sequence ID" value="NZ_AP018817.1"/>
</dbReference>
<accession>A0ABM7G7L1</accession>
<organism evidence="1 2">
    <name type="scientific">Sphingomonas bisphenolicum</name>
    <dbReference type="NCBI Taxonomy" id="296544"/>
    <lineage>
        <taxon>Bacteria</taxon>
        <taxon>Pseudomonadati</taxon>
        <taxon>Pseudomonadota</taxon>
        <taxon>Alphaproteobacteria</taxon>
        <taxon>Sphingomonadales</taxon>
        <taxon>Sphingomonadaceae</taxon>
        <taxon>Sphingomonas</taxon>
    </lineage>
</organism>
<evidence type="ECO:0000313" key="1">
    <source>
        <dbReference type="EMBL" id="BBF70869.1"/>
    </source>
</evidence>
<evidence type="ECO:0008006" key="3">
    <source>
        <dbReference type="Google" id="ProtNLM"/>
    </source>
</evidence>
<reference evidence="1" key="1">
    <citation type="submission" date="2018-07" db="EMBL/GenBank/DDBJ databases">
        <title>Complete genome sequence of Sphingomonas bisphenolicum strain AO1, a bisphenol A degradative bacterium isolated from Japanese farm field.</title>
        <authorList>
            <person name="Murakami M."/>
            <person name="Koh M."/>
            <person name="Koba S."/>
            <person name="Matsumura Y."/>
        </authorList>
    </citation>
    <scope>NUCLEOTIDE SEQUENCE</scope>
    <source>
        <strain evidence="1">AO1</strain>
    </source>
</reference>
<dbReference type="Pfam" id="PF08837">
    <property type="entry name" value="DUF1810"/>
    <property type="match status" value="1"/>
</dbReference>
<evidence type="ECO:0000313" key="2">
    <source>
        <dbReference type="Proteomes" id="UP001059971"/>
    </source>
</evidence>
<dbReference type="InterPro" id="IPR036287">
    <property type="entry name" value="Rv1873-like_sf"/>
</dbReference>
<dbReference type="SUPFAM" id="SSF140736">
    <property type="entry name" value="Rv1873-like"/>
    <property type="match status" value="1"/>
</dbReference>
<keyword evidence="2" id="KW-1185">Reference proteome</keyword>